<dbReference type="GO" id="GO:0004674">
    <property type="term" value="F:protein serine/threonine kinase activity"/>
    <property type="evidence" value="ECO:0007669"/>
    <property type="project" value="UniProtKB-KW"/>
</dbReference>
<dbReference type="SUPFAM" id="SSF56112">
    <property type="entry name" value="Protein kinase-like (PK-like)"/>
    <property type="match status" value="1"/>
</dbReference>
<comment type="caution">
    <text evidence="7">The sequence shown here is derived from an EMBL/GenBank/DDBJ whole genome shotgun (WGS) entry which is preliminary data.</text>
</comment>
<dbReference type="GO" id="GO:0044773">
    <property type="term" value="P:mitotic DNA damage checkpoint signaling"/>
    <property type="evidence" value="ECO:0007669"/>
    <property type="project" value="TreeGrafter"/>
</dbReference>
<accession>A0A5J4XA07</accession>
<dbReference type="Pfam" id="PF00069">
    <property type="entry name" value="Pkinase"/>
    <property type="match status" value="1"/>
</dbReference>
<keyword evidence="5" id="KW-1133">Transmembrane helix</keyword>
<dbReference type="PROSITE" id="PS00107">
    <property type="entry name" value="PROTEIN_KINASE_ATP"/>
    <property type="match status" value="1"/>
</dbReference>
<organism evidence="7 8">
    <name type="scientific">Streblomastix strix</name>
    <dbReference type="NCBI Taxonomy" id="222440"/>
    <lineage>
        <taxon>Eukaryota</taxon>
        <taxon>Metamonada</taxon>
        <taxon>Preaxostyla</taxon>
        <taxon>Oxymonadida</taxon>
        <taxon>Streblomastigidae</taxon>
        <taxon>Streblomastix</taxon>
    </lineage>
</organism>
<dbReference type="AlphaFoldDB" id="A0A5J4XA07"/>
<dbReference type="GO" id="GO:0005634">
    <property type="term" value="C:nucleus"/>
    <property type="evidence" value="ECO:0007669"/>
    <property type="project" value="TreeGrafter"/>
</dbReference>
<dbReference type="OrthoDB" id="5979581at2759"/>
<protein>
    <recommendedName>
        <fullName evidence="6">Protein kinase domain-containing protein</fullName>
    </recommendedName>
</protein>
<evidence type="ECO:0000313" key="7">
    <source>
        <dbReference type="EMBL" id="KAA6403742.1"/>
    </source>
</evidence>
<evidence type="ECO:0000256" key="1">
    <source>
        <dbReference type="ARBA" id="ARBA00022741"/>
    </source>
</evidence>
<dbReference type="GO" id="GO:0005524">
    <property type="term" value="F:ATP binding"/>
    <property type="evidence" value="ECO:0007669"/>
    <property type="project" value="UniProtKB-UniRule"/>
</dbReference>
<reference evidence="7 8" key="1">
    <citation type="submission" date="2019-03" db="EMBL/GenBank/DDBJ databases">
        <title>Single cell metagenomics reveals metabolic interactions within the superorganism composed of flagellate Streblomastix strix and complex community of Bacteroidetes bacteria on its surface.</title>
        <authorList>
            <person name="Treitli S.C."/>
            <person name="Kolisko M."/>
            <person name="Husnik F."/>
            <person name="Keeling P."/>
            <person name="Hampl V."/>
        </authorList>
    </citation>
    <scope>NUCLEOTIDE SEQUENCE [LARGE SCALE GENOMIC DNA]</scope>
    <source>
        <strain evidence="7">ST1C</strain>
    </source>
</reference>
<dbReference type="InterPro" id="IPR017441">
    <property type="entry name" value="Protein_kinase_ATP_BS"/>
</dbReference>
<evidence type="ECO:0000256" key="2">
    <source>
        <dbReference type="ARBA" id="ARBA00022840"/>
    </source>
</evidence>
<keyword evidence="4" id="KW-0808">Transferase</keyword>
<keyword evidence="5" id="KW-0812">Transmembrane</keyword>
<dbReference type="GO" id="GO:0005737">
    <property type="term" value="C:cytoplasm"/>
    <property type="evidence" value="ECO:0007669"/>
    <property type="project" value="TreeGrafter"/>
</dbReference>
<keyword evidence="4" id="KW-0723">Serine/threonine-protein kinase</keyword>
<comment type="similarity">
    <text evidence="4">Belongs to the protein kinase superfamily.</text>
</comment>
<dbReference type="InterPro" id="IPR000719">
    <property type="entry name" value="Prot_kinase_dom"/>
</dbReference>
<dbReference type="PROSITE" id="PS00108">
    <property type="entry name" value="PROTEIN_KINASE_ST"/>
    <property type="match status" value="1"/>
</dbReference>
<dbReference type="Proteomes" id="UP000324800">
    <property type="component" value="Unassembled WGS sequence"/>
</dbReference>
<dbReference type="InterPro" id="IPR011009">
    <property type="entry name" value="Kinase-like_dom_sf"/>
</dbReference>
<dbReference type="CDD" id="cd00180">
    <property type="entry name" value="PKc"/>
    <property type="match status" value="1"/>
</dbReference>
<sequence length="181" mass="20978">MHSEMDYENILRSPIRPLGNGSFGIVYLAYHIEMGIVAVKIIQKNKYDKQDREWESALQITNKKHQFPFILKYIRYDYFCSCNLITMEYANVKTLNIIAKQPHVPLPSYTLRALMKQILVGVSEIHNVKLIHRDIKCDNILLHSPPGSGRVYVKISDFGLAKKEDFSNEQTYLAGTIPYWV</sequence>
<evidence type="ECO:0000256" key="4">
    <source>
        <dbReference type="RuleBase" id="RU000304"/>
    </source>
</evidence>
<feature type="transmembrane region" description="Helical" evidence="5">
    <location>
        <begin position="20"/>
        <end position="42"/>
    </location>
</feature>
<keyword evidence="2 3" id="KW-0067">ATP-binding</keyword>
<dbReference type="PROSITE" id="PS50011">
    <property type="entry name" value="PROTEIN_KINASE_DOM"/>
    <property type="match status" value="1"/>
</dbReference>
<keyword evidence="5" id="KW-0472">Membrane</keyword>
<evidence type="ECO:0000259" key="6">
    <source>
        <dbReference type="PROSITE" id="PS50011"/>
    </source>
</evidence>
<keyword evidence="4" id="KW-0418">Kinase</keyword>
<name>A0A5J4XA07_9EUKA</name>
<dbReference type="PANTHER" id="PTHR44167">
    <property type="entry name" value="OVARIAN-SPECIFIC SERINE/THREONINE-PROTEIN KINASE LOK-RELATED"/>
    <property type="match status" value="1"/>
</dbReference>
<dbReference type="PANTHER" id="PTHR44167:SF24">
    <property type="entry name" value="SERINE_THREONINE-PROTEIN KINASE CHK2"/>
    <property type="match status" value="1"/>
</dbReference>
<gene>
    <name evidence="7" type="ORF">EZS28_000738</name>
</gene>
<feature type="binding site" evidence="3">
    <location>
        <position position="40"/>
    </location>
    <ligand>
        <name>ATP</name>
        <dbReference type="ChEBI" id="CHEBI:30616"/>
    </ligand>
</feature>
<evidence type="ECO:0000313" key="8">
    <source>
        <dbReference type="Proteomes" id="UP000324800"/>
    </source>
</evidence>
<dbReference type="SMART" id="SM00220">
    <property type="entry name" value="S_TKc"/>
    <property type="match status" value="1"/>
</dbReference>
<dbReference type="Gene3D" id="1.10.510.10">
    <property type="entry name" value="Transferase(Phosphotransferase) domain 1"/>
    <property type="match status" value="1"/>
</dbReference>
<keyword evidence="1 3" id="KW-0547">Nucleotide-binding</keyword>
<dbReference type="EMBL" id="SNRW01000067">
    <property type="protein sequence ID" value="KAA6403742.1"/>
    <property type="molecule type" value="Genomic_DNA"/>
</dbReference>
<evidence type="ECO:0000256" key="3">
    <source>
        <dbReference type="PROSITE-ProRule" id="PRU10141"/>
    </source>
</evidence>
<proteinExistence type="inferred from homology"/>
<dbReference type="InterPro" id="IPR008271">
    <property type="entry name" value="Ser/Thr_kinase_AS"/>
</dbReference>
<evidence type="ECO:0000256" key="5">
    <source>
        <dbReference type="SAM" id="Phobius"/>
    </source>
</evidence>
<feature type="domain" description="Protein kinase" evidence="6">
    <location>
        <begin position="12"/>
        <end position="181"/>
    </location>
</feature>